<sequence>MSFHSVAKHALTVYYDGDADLAGKVLNGIAHELAATIRTEVQTLKDDGVLEPDKDWAAGDAADLIDPEVST</sequence>
<reference evidence="1" key="1">
    <citation type="submission" date="2022-10" db="EMBL/GenBank/DDBJ databases">
        <title>The complete genomes of actinobacterial strains from the NBC collection.</title>
        <authorList>
            <person name="Joergensen T.S."/>
            <person name="Alvarez Arevalo M."/>
            <person name="Sterndorff E.B."/>
            <person name="Faurdal D."/>
            <person name="Vuksanovic O."/>
            <person name="Mourched A.-S."/>
            <person name="Charusanti P."/>
            <person name="Shaw S."/>
            <person name="Blin K."/>
            <person name="Weber T."/>
        </authorList>
    </citation>
    <scope>NUCLEOTIDE SEQUENCE</scope>
    <source>
        <strain evidence="1">NBC 01771</strain>
    </source>
</reference>
<gene>
    <name evidence="1" type="ORF">OG835_32395</name>
</gene>
<organism evidence="1 2">
    <name type="scientific">Streptomyces scopuliridis</name>
    <dbReference type="NCBI Taxonomy" id="452529"/>
    <lineage>
        <taxon>Bacteria</taxon>
        <taxon>Bacillati</taxon>
        <taxon>Actinomycetota</taxon>
        <taxon>Actinomycetes</taxon>
        <taxon>Kitasatosporales</taxon>
        <taxon>Streptomycetaceae</taxon>
        <taxon>Streptomyces</taxon>
    </lineage>
</organism>
<keyword evidence="2" id="KW-1185">Reference proteome</keyword>
<accession>A0ACD4ZSV4</accession>
<evidence type="ECO:0000313" key="1">
    <source>
        <dbReference type="EMBL" id="WSC01236.1"/>
    </source>
</evidence>
<protein>
    <submittedName>
        <fullName evidence="1">Uncharacterized protein</fullName>
    </submittedName>
</protein>
<proteinExistence type="predicted"/>
<dbReference type="EMBL" id="CP109109">
    <property type="protein sequence ID" value="WSC01236.1"/>
    <property type="molecule type" value="Genomic_DNA"/>
</dbReference>
<name>A0ACD4ZSV4_9ACTN</name>
<evidence type="ECO:0000313" key="2">
    <source>
        <dbReference type="Proteomes" id="UP001348369"/>
    </source>
</evidence>
<dbReference type="Proteomes" id="UP001348369">
    <property type="component" value="Chromosome"/>
</dbReference>